<organism evidence="2 3">
    <name type="scientific">Seinonella peptonophila</name>
    <dbReference type="NCBI Taxonomy" id="112248"/>
    <lineage>
        <taxon>Bacteria</taxon>
        <taxon>Bacillati</taxon>
        <taxon>Bacillota</taxon>
        <taxon>Bacilli</taxon>
        <taxon>Bacillales</taxon>
        <taxon>Thermoactinomycetaceae</taxon>
        <taxon>Seinonella</taxon>
    </lineage>
</organism>
<dbReference type="OrthoDB" id="9803764at2"/>
<keyword evidence="3" id="KW-1185">Reference proteome</keyword>
<reference evidence="2 3" key="1">
    <citation type="submission" date="2016-11" db="EMBL/GenBank/DDBJ databases">
        <authorList>
            <person name="Jaros S."/>
            <person name="Januszkiewicz K."/>
            <person name="Wedrychowicz H."/>
        </authorList>
    </citation>
    <scope>NUCLEOTIDE SEQUENCE [LARGE SCALE GENOMIC DNA]</scope>
    <source>
        <strain evidence="2 3">DSM 44666</strain>
    </source>
</reference>
<dbReference type="CDD" id="cd03139">
    <property type="entry name" value="GATase1_PfpI_2"/>
    <property type="match status" value="1"/>
</dbReference>
<dbReference type="Pfam" id="PF01965">
    <property type="entry name" value="DJ-1_PfpI"/>
    <property type="match status" value="1"/>
</dbReference>
<dbReference type="EMBL" id="FQVL01000006">
    <property type="protein sequence ID" value="SHF01422.1"/>
    <property type="molecule type" value="Genomic_DNA"/>
</dbReference>
<protein>
    <submittedName>
        <fullName evidence="2">DJ-1/PfpI family protein</fullName>
    </submittedName>
</protein>
<evidence type="ECO:0000313" key="2">
    <source>
        <dbReference type="EMBL" id="SHF01422.1"/>
    </source>
</evidence>
<sequence>MIVQIVLFDGFDLLDAIAPYEVFHAASKLVDGVLKVELVTAEGARSVPSGIDGLEIRANGKLDPERAHILLIPGAAGEVSGDGADSIPSILGRAAKTEICNLVRLGMNKSDLIIATVCGGSLLLAMNGLLNGRHAVTHHLGMDVLAATGAVPIAARVVEDGNLITGGGVTSGLDVALFVVESQLGSHIAHKVEKLFEYERRGTVWNAKGLVPFEENLHHSSDEKSTSHFPDKTNHKTLDSKFDGKWKLTISTPIGKQLVIARITTKNGKIQGSAEQDGEINDFINPVIMGNQLTWSQYIKKPMALKLKFEATLDGNQLSGIAKASMLPSSKFIGERIDEYR</sequence>
<dbReference type="Gene3D" id="3.40.50.880">
    <property type="match status" value="1"/>
</dbReference>
<evidence type="ECO:0000259" key="1">
    <source>
        <dbReference type="Pfam" id="PF01965"/>
    </source>
</evidence>
<evidence type="ECO:0000313" key="3">
    <source>
        <dbReference type="Proteomes" id="UP000184476"/>
    </source>
</evidence>
<dbReference type="Proteomes" id="UP000184476">
    <property type="component" value="Unassembled WGS sequence"/>
</dbReference>
<dbReference type="RefSeq" id="WP_073154912.1">
    <property type="nucleotide sequence ID" value="NZ_FQVL01000006.1"/>
</dbReference>
<dbReference type="InterPro" id="IPR029062">
    <property type="entry name" value="Class_I_gatase-like"/>
</dbReference>
<dbReference type="PANTHER" id="PTHR43130">
    <property type="entry name" value="ARAC-FAMILY TRANSCRIPTIONAL REGULATOR"/>
    <property type="match status" value="1"/>
</dbReference>
<dbReference type="PANTHER" id="PTHR43130:SF2">
    <property type="entry name" value="DJ-1_PFPI DOMAIN-CONTAINING PROTEIN"/>
    <property type="match status" value="1"/>
</dbReference>
<dbReference type="InterPro" id="IPR002818">
    <property type="entry name" value="DJ-1/PfpI"/>
</dbReference>
<proteinExistence type="predicted"/>
<dbReference type="InterPro" id="IPR052158">
    <property type="entry name" value="INH-QAR"/>
</dbReference>
<dbReference type="AlphaFoldDB" id="A0A1M4Y7K3"/>
<feature type="domain" description="DJ-1/PfpI" evidence="1">
    <location>
        <begin position="3"/>
        <end position="181"/>
    </location>
</feature>
<accession>A0A1M4Y7K3</accession>
<gene>
    <name evidence="2" type="ORF">SAMN05444392_10677</name>
</gene>
<dbReference type="STRING" id="112248.SAMN05444392_10677"/>
<dbReference type="GO" id="GO:0006355">
    <property type="term" value="P:regulation of DNA-templated transcription"/>
    <property type="evidence" value="ECO:0007669"/>
    <property type="project" value="TreeGrafter"/>
</dbReference>
<dbReference type="SUPFAM" id="SSF52317">
    <property type="entry name" value="Class I glutamine amidotransferase-like"/>
    <property type="match status" value="1"/>
</dbReference>
<name>A0A1M4Y7K3_9BACL</name>